<dbReference type="Pfam" id="PF12465">
    <property type="entry name" value="Pr_beta_C"/>
    <property type="match status" value="1"/>
</dbReference>
<evidence type="ECO:0000313" key="13">
    <source>
        <dbReference type="EMBL" id="GFT34417.1"/>
    </source>
</evidence>
<dbReference type="GO" id="GO:0004298">
    <property type="term" value="F:threonine-type endopeptidase activity"/>
    <property type="evidence" value="ECO:0007669"/>
    <property type="project" value="UniProtKB-KW"/>
</dbReference>
<dbReference type="PANTHER" id="PTHR32194:SF4">
    <property type="entry name" value="PROTEASOME SUBUNIT BETA TYPE-7"/>
    <property type="match status" value="1"/>
</dbReference>
<dbReference type="Gene3D" id="3.60.20.10">
    <property type="entry name" value="Glutamine Phosphoribosylpyrophosphate, subunit 1, domain 1"/>
    <property type="match status" value="1"/>
</dbReference>
<keyword evidence="7 11" id="KW-0539">Nucleus</keyword>
<dbReference type="PRINTS" id="PR00141">
    <property type="entry name" value="PROTEASOME"/>
</dbReference>
<comment type="similarity">
    <text evidence="11">Belongs to the peptidase T1B family.</text>
</comment>
<dbReference type="InterPro" id="IPR023333">
    <property type="entry name" value="Proteasome_suB-type"/>
</dbReference>
<keyword evidence="4" id="KW-0888">Threonine protease</keyword>
<evidence type="ECO:0000256" key="7">
    <source>
        <dbReference type="ARBA" id="ARBA00023242"/>
    </source>
</evidence>
<dbReference type="CDD" id="cd03763">
    <property type="entry name" value="proteasome_beta_type_7"/>
    <property type="match status" value="1"/>
</dbReference>
<comment type="catalytic activity">
    <reaction evidence="1">
        <text>Cleavage of peptide bonds with very broad specificity.</text>
        <dbReference type="EC" id="3.4.25.1"/>
    </reaction>
</comment>
<dbReference type="PROSITE" id="PS00854">
    <property type="entry name" value="PROTEASOME_BETA_1"/>
    <property type="match status" value="1"/>
</dbReference>
<dbReference type="AlphaFoldDB" id="A0A8X6NU65"/>
<organism evidence="13 14">
    <name type="scientific">Nephila pilipes</name>
    <name type="common">Giant wood spider</name>
    <name type="synonym">Nephila maculata</name>
    <dbReference type="NCBI Taxonomy" id="299642"/>
    <lineage>
        <taxon>Eukaryota</taxon>
        <taxon>Metazoa</taxon>
        <taxon>Ecdysozoa</taxon>
        <taxon>Arthropoda</taxon>
        <taxon>Chelicerata</taxon>
        <taxon>Arachnida</taxon>
        <taxon>Araneae</taxon>
        <taxon>Araneomorphae</taxon>
        <taxon>Entelegynae</taxon>
        <taxon>Araneoidea</taxon>
        <taxon>Nephilidae</taxon>
        <taxon>Nephila</taxon>
    </lineage>
</organism>
<keyword evidence="2 11" id="KW-0963">Cytoplasm</keyword>
<evidence type="ECO:0000256" key="8">
    <source>
        <dbReference type="ARBA" id="ARBA00024953"/>
    </source>
</evidence>
<evidence type="ECO:0000256" key="3">
    <source>
        <dbReference type="ARBA" id="ARBA00022670"/>
    </source>
</evidence>
<dbReference type="PANTHER" id="PTHR32194">
    <property type="entry name" value="METALLOPROTEASE TLDD"/>
    <property type="match status" value="1"/>
</dbReference>
<dbReference type="InterPro" id="IPR001353">
    <property type="entry name" value="Proteasome_sua/b"/>
</dbReference>
<dbReference type="GO" id="GO:0005839">
    <property type="term" value="C:proteasome core complex"/>
    <property type="evidence" value="ECO:0007669"/>
    <property type="project" value="InterPro"/>
</dbReference>
<keyword evidence="14" id="KW-1185">Reference proteome</keyword>
<evidence type="ECO:0000256" key="5">
    <source>
        <dbReference type="ARBA" id="ARBA00022801"/>
    </source>
</evidence>
<dbReference type="GO" id="GO:0005634">
    <property type="term" value="C:nucleus"/>
    <property type="evidence" value="ECO:0007669"/>
    <property type="project" value="UniProtKB-SubCell"/>
</dbReference>
<dbReference type="SUPFAM" id="SSF56235">
    <property type="entry name" value="N-terminal nucleophile aminohydrolases (Ntn hydrolases)"/>
    <property type="match status" value="1"/>
</dbReference>
<evidence type="ECO:0000313" key="14">
    <source>
        <dbReference type="Proteomes" id="UP000887013"/>
    </source>
</evidence>
<gene>
    <name evidence="13" type="primary">Psmb7</name>
    <name evidence="13" type="ORF">NPIL_177661</name>
</gene>
<keyword evidence="5" id="KW-0378">Hydrolase</keyword>
<dbReference type="PROSITE" id="PS51476">
    <property type="entry name" value="PROTEASOME_BETA_2"/>
    <property type="match status" value="1"/>
</dbReference>
<feature type="domain" description="Proteasome beta subunit C-terminal" evidence="12">
    <location>
        <begin position="231"/>
        <end position="261"/>
    </location>
</feature>
<dbReference type="GO" id="GO:0005737">
    <property type="term" value="C:cytoplasm"/>
    <property type="evidence" value="ECO:0007669"/>
    <property type="project" value="UniProtKB-SubCell"/>
</dbReference>
<reference evidence="13" key="1">
    <citation type="submission" date="2020-08" db="EMBL/GenBank/DDBJ databases">
        <title>Multicomponent nature underlies the extraordinary mechanical properties of spider dragline silk.</title>
        <authorList>
            <person name="Kono N."/>
            <person name="Nakamura H."/>
            <person name="Mori M."/>
            <person name="Yoshida Y."/>
            <person name="Ohtoshi R."/>
            <person name="Malay A.D."/>
            <person name="Moran D.A.P."/>
            <person name="Tomita M."/>
            <person name="Numata K."/>
            <person name="Arakawa K."/>
        </authorList>
    </citation>
    <scope>NUCLEOTIDE SEQUENCE</scope>
</reference>
<dbReference type="Proteomes" id="UP000887013">
    <property type="component" value="Unassembled WGS sequence"/>
</dbReference>
<comment type="subunit">
    <text evidence="9">The 26S proteasome consists of a 20S proteasome core and two 19S regulatory subunits. The 20S proteasome core is composed of 28 subunits that are arranged in four stacked rings, resulting in a barrel-shaped structure. The two end rings are each formed by seven alpha subunits, and the two central rings are each formed by seven beta subunits. The catalytic chamber with the active sites is on the inside of the barrel.</text>
</comment>
<dbReference type="InterPro" id="IPR000243">
    <property type="entry name" value="Pept_T1A_subB"/>
</dbReference>
<comment type="function">
    <text evidence="11">Component of the proteasome, a multicatalytic proteinase complex which is characterized by its ability to cleave peptides with Arg, Phe, Tyr, Leu, and Glu adjacent to the leaving group at neutral or slightly basic pH. The proteasome has an ATP-dependent proteolytic activity.</text>
</comment>
<dbReference type="EMBL" id="BMAW01108513">
    <property type="protein sequence ID" value="GFT34417.1"/>
    <property type="molecule type" value="Genomic_DNA"/>
</dbReference>
<evidence type="ECO:0000256" key="4">
    <source>
        <dbReference type="ARBA" id="ARBA00022698"/>
    </source>
</evidence>
<evidence type="ECO:0000256" key="1">
    <source>
        <dbReference type="ARBA" id="ARBA00001198"/>
    </source>
</evidence>
<evidence type="ECO:0000256" key="2">
    <source>
        <dbReference type="ARBA" id="ARBA00022490"/>
    </source>
</evidence>
<dbReference type="Pfam" id="PF00227">
    <property type="entry name" value="Proteasome"/>
    <property type="match status" value="1"/>
</dbReference>
<dbReference type="InterPro" id="IPR016050">
    <property type="entry name" value="Proteasome_bsu_CS"/>
</dbReference>
<evidence type="ECO:0000256" key="11">
    <source>
        <dbReference type="RuleBase" id="RU004203"/>
    </source>
</evidence>
<keyword evidence="3" id="KW-0645">Protease</keyword>
<proteinExistence type="inferred from homology"/>
<comment type="caution">
    <text evidence="13">The sequence shown here is derived from an EMBL/GenBank/DDBJ whole genome shotgun (WGS) entry which is preliminary data.</text>
</comment>
<accession>A0A8X6NU65</accession>
<dbReference type="OrthoDB" id="429533at2759"/>
<comment type="function">
    <text evidence="8">Non-catalytic component of the proteasome, a multicatalytic proteinase complex which is characterized by its ability to cleave peptides with Arg, Phe, Tyr, Leu, and Glu adjacent to the leaving group at neutral or slightly basic pH. The proteasome has an ATP-dependent proteolytic activity.</text>
</comment>
<protein>
    <recommendedName>
        <fullName evidence="11">Proteasome subunit beta</fullName>
    </recommendedName>
</protein>
<evidence type="ECO:0000259" key="12">
    <source>
        <dbReference type="Pfam" id="PF12465"/>
    </source>
</evidence>
<dbReference type="FunFam" id="3.60.20.10:FF:000005">
    <property type="entry name" value="Proteasome subunit beta type-2"/>
    <property type="match status" value="1"/>
</dbReference>
<comment type="subunit">
    <text evidence="11">Component of the proteasome complex.</text>
</comment>
<evidence type="ECO:0000256" key="9">
    <source>
        <dbReference type="ARBA" id="ARBA00026071"/>
    </source>
</evidence>
<dbReference type="InterPro" id="IPR024689">
    <property type="entry name" value="Proteasome_bsu_C"/>
</dbReference>
<keyword evidence="6 11" id="KW-0647">Proteasome</keyword>
<dbReference type="GO" id="GO:0051603">
    <property type="term" value="P:proteolysis involved in protein catabolic process"/>
    <property type="evidence" value="ECO:0007669"/>
    <property type="project" value="InterPro"/>
</dbReference>
<feature type="active site" description="Nucleophile" evidence="10">
    <location>
        <position position="40"/>
    </location>
</feature>
<evidence type="ECO:0000256" key="6">
    <source>
        <dbReference type="ARBA" id="ARBA00022942"/>
    </source>
</evidence>
<name>A0A8X6NU65_NEPPI</name>
<sequence>MALDIAVTIPAPGFKFDNCLRNTYLASKGFPVPKAKKTGTTIVGIVYEDGVVLGADTRATVGSIVADKNCTKIHYLAPNMYCCGAGTAADTEQVCRMISSQLELHRLATDRIVPVAVADNLITQHLFRYQGHVSAALIIGGMDLSGPSVYIVSPYGSSERLPYGTMGSGSLAAMAIFEKGWRPGLKLEDAKSLVRDAIAAGIFNDLGSGSNIDLCVITRAGAEMIRPYEIANCKEKIQGTYRYPKGTTAVLSSKTVPLEIVAPVEAPADDAMDTA</sequence>
<evidence type="ECO:0000256" key="10">
    <source>
        <dbReference type="PIRSR" id="PIRSR600243-1"/>
    </source>
</evidence>
<dbReference type="InterPro" id="IPR029055">
    <property type="entry name" value="Ntn_hydrolases_N"/>
</dbReference>
<comment type="subcellular location">
    <subcellularLocation>
        <location evidence="11">Cytoplasm</location>
    </subcellularLocation>
    <subcellularLocation>
        <location evidence="11">Nucleus</location>
    </subcellularLocation>
</comment>